<gene>
    <name evidence="1" type="ORF">RPERSI_LOCUS36395</name>
</gene>
<dbReference type="EMBL" id="CAJVQC010174071">
    <property type="protein sequence ID" value="CAG8851074.1"/>
    <property type="molecule type" value="Genomic_DNA"/>
</dbReference>
<evidence type="ECO:0000313" key="2">
    <source>
        <dbReference type="Proteomes" id="UP000789920"/>
    </source>
</evidence>
<name>A0ACA9SWS8_9GLOM</name>
<protein>
    <submittedName>
        <fullName evidence="1">2945_t:CDS:1</fullName>
    </submittedName>
</protein>
<dbReference type="Proteomes" id="UP000789920">
    <property type="component" value="Unassembled WGS sequence"/>
</dbReference>
<proteinExistence type="predicted"/>
<feature type="non-terminal residue" evidence="1">
    <location>
        <position position="1"/>
    </location>
</feature>
<sequence length="74" mass="8505">DEELDDHIWVDEKIDEKANSYFEVLLAAARNNNSWKVAGRPTYNYGDSGRTLRRKKAELKKAAQNTKSITSTYL</sequence>
<keyword evidence="2" id="KW-1185">Reference proteome</keyword>
<comment type="caution">
    <text evidence="1">The sequence shown here is derived from an EMBL/GenBank/DDBJ whole genome shotgun (WGS) entry which is preliminary data.</text>
</comment>
<accession>A0ACA9SWS8</accession>
<organism evidence="1 2">
    <name type="scientific">Racocetra persica</name>
    <dbReference type="NCBI Taxonomy" id="160502"/>
    <lineage>
        <taxon>Eukaryota</taxon>
        <taxon>Fungi</taxon>
        <taxon>Fungi incertae sedis</taxon>
        <taxon>Mucoromycota</taxon>
        <taxon>Glomeromycotina</taxon>
        <taxon>Glomeromycetes</taxon>
        <taxon>Diversisporales</taxon>
        <taxon>Gigasporaceae</taxon>
        <taxon>Racocetra</taxon>
    </lineage>
</organism>
<evidence type="ECO:0000313" key="1">
    <source>
        <dbReference type="EMBL" id="CAG8851074.1"/>
    </source>
</evidence>
<reference evidence="1" key="1">
    <citation type="submission" date="2021-06" db="EMBL/GenBank/DDBJ databases">
        <authorList>
            <person name="Kallberg Y."/>
            <person name="Tangrot J."/>
            <person name="Rosling A."/>
        </authorList>
    </citation>
    <scope>NUCLEOTIDE SEQUENCE</scope>
    <source>
        <strain evidence="1">MA461A</strain>
    </source>
</reference>